<accession>A0ABW0IBA1</accession>
<dbReference type="Proteomes" id="UP001596106">
    <property type="component" value="Unassembled WGS sequence"/>
</dbReference>
<proteinExistence type="predicted"/>
<evidence type="ECO:0008006" key="3">
    <source>
        <dbReference type="Google" id="ProtNLM"/>
    </source>
</evidence>
<gene>
    <name evidence="1" type="ORF">ACFPMF_15200</name>
</gene>
<evidence type="ECO:0000313" key="1">
    <source>
        <dbReference type="EMBL" id="MFC5410668.1"/>
    </source>
</evidence>
<protein>
    <recommendedName>
        <fullName evidence="3">DUF4468 domain-containing protein</fullName>
    </recommendedName>
</protein>
<dbReference type="RefSeq" id="WP_379846526.1">
    <property type="nucleotide sequence ID" value="NZ_JBHSMA010000004.1"/>
</dbReference>
<name>A0ABW0IBA1_9BACT</name>
<dbReference type="EMBL" id="JBHSMA010000004">
    <property type="protein sequence ID" value="MFC5410668.1"/>
    <property type="molecule type" value="Genomic_DNA"/>
</dbReference>
<evidence type="ECO:0000313" key="2">
    <source>
        <dbReference type="Proteomes" id="UP001596106"/>
    </source>
</evidence>
<organism evidence="1 2">
    <name type="scientific">Larkinella bovis</name>
    <dbReference type="NCBI Taxonomy" id="683041"/>
    <lineage>
        <taxon>Bacteria</taxon>
        <taxon>Pseudomonadati</taxon>
        <taxon>Bacteroidota</taxon>
        <taxon>Cytophagia</taxon>
        <taxon>Cytophagales</taxon>
        <taxon>Spirosomataceae</taxon>
        <taxon>Larkinella</taxon>
    </lineage>
</organism>
<reference evidence="2" key="1">
    <citation type="journal article" date="2019" name="Int. J. Syst. Evol. Microbiol.">
        <title>The Global Catalogue of Microorganisms (GCM) 10K type strain sequencing project: providing services to taxonomists for standard genome sequencing and annotation.</title>
        <authorList>
            <consortium name="The Broad Institute Genomics Platform"/>
            <consortium name="The Broad Institute Genome Sequencing Center for Infectious Disease"/>
            <person name="Wu L."/>
            <person name="Ma J."/>
        </authorList>
    </citation>
    <scope>NUCLEOTIDE SEQUENCE [LARGE SCALE GENOMIC DNA]</scope>
    <source>
        <strain evidence="2">CCUG 55250</strain>
    </source>
</reference>
<keyword evidence="2" id="KW-1185">Reference proteome</keyword>
<comment type="caution">
    <text evidence="1">The sequence shown here is derived from an EMBL/GenBank/DDBJ whole genome shotgun (WGS) entry which is preliminary data.</text>
</comment>
<sequence length="192" mass="22671">MAYTTVTSLPLKLSYLNRNGFLKKGNKITGKLVWKNQFGEVLAEAKIETYNSTNEKGYIKLTYDLRDGQSGIYMSFDQVIFLESRISNLGKGNVLYFICPTTATCCRVLYRVDENHIWQGKNAYDTQIYYPLQISSKSQYQNEKYWNMKDSLVEIIREKFTHYYKGIQTRRAKRFYKRLDKILKIEETMLKP</sequence>